<gene>
    <name evidence="1" type="ORF">FACUT_11833</name>
</gene>
<protein>
    <submittedName>
        <fullName evidence="1">Uncharacterized protein</fullName>
    </submittedName>
</protein>
<dbReference type="Proteomes" id="UP000536711">
    <property type="component" value="Unassembled WGS sequence"/>
</dbReference>
<proteinExistence type="predicted"/>
<evidence type="ECO:0000313" key="2">
    <source>
        <dbReference type="Proteomes" id="UP000536711"/>
    </source>
</evidence>
<dbReference type="OrthoDB" id="5087296at2759"/>
<organism evidence="1 2">
    <name type="scientific">Fusarium acutatum</name>
    <dbReference type="NCBI Taxonomy" id="78861"/>
    <lineage>
        <taxon>Eukaryota</taxon>
        <taxon>Fungi</taxon>
        <taxon>Dikarya</taxon>
        <taxon>Ascomycota</taxon>
        <taxon>Pezizomycotina</taxon>
        <taxon>Sordariomycetes</taxon>
        <taxon>Hypocreomycetidae</taxon>
        <taxon>Hypocreales</taxon>
        <taxon>Nectriaceae</taxon>
        <taxon>Fusarium</taxon>
        <taxon>Fusarium fujikuroi species complex</taxon>
    </lineage>
</organism>
<dbReference type="AlphaFoldDB" id="A0A8H4JCM9"/>
<sequence>MVRTLYMSHHYPLTSQMFDTNDFLRFDLENPEQAFIIPTRYNSRIHLERDVDQIVTKMKESRERFGEMGRDKTLSHGQVRSTLAVAAYIVESMNVIVKRYYLDREEGLRVKKQREYAAIQDAGMSKPFKHVTIALKYNLDLQEKWFAFKVARRGRQMEDGLDKLKRYSVEALSISNGNEPHWGTTLA</sequence>
<dbReference type="EMBL" id="JAADJF010000406">
    <property type="protein sequence ID" value="KAF4418438.1"/>
    <property type="molecule type" value="Genomic_DNA"/>
</dbReference>
<keyword evidence="2" id="KW-1185">Reference proteome</keyword>
<comment type="caution">
    <text evidence="1">The sequence shown here is derived from an EMBL/GenBank/DDBJ whole genome shotgun (WGS) entry which is preliminary data.</text>
</comment>
<accession>A0A8H4JCM9</accession>
<evidence type="ECO:0000313" key="1">
    <source>
        <dbReference type="EMBL" id="KAF4418438.1"/>
    </source>
</evidence>
<name>A0A8H4JCM9_9HYPO</name>
<reference evidence="1 2" key="1">
    <citation type="submission" date="2020-01" db="EMBL/GenBank/DDBJ databases">
        <title>Identification and distribution of gene clusters putatively required for synthesis of sphingolipid metabolism inhibitors in phylogenetically diverse species of the filamentous fungus Fusarium.</title>
        <authorList>
            <person name="Kim H.-S."/>
            <person name="Busman M."/>
            <person name="Brown D.W."/>
            <person name="Divon H."/>
            <person name="Uhlig S."/>
            <person name="Proctor R.H."/>
        </authorList>
    </citation>
    <scope>NUCLEOTIDE SEQUENCE [LARGE SCALE GENOMIC DNA]</scope>
    <source>
        <strain evidence="1 2">NRRL 13308</strain>
    </source>
</reference>